<evidence type="ECO:0000313" key="6">
    <source>
        <dbReference type="EMBL" id="PJI91771.1"/>
    </source>
</evidence>
<proteinExistence type="predicted"/>
<keyword evidence="4" id="KW-0804">Transcription</keyword>
<dbReference type="PROSITE" id="PS50937">
    <property type="entry name" value="HTH_MERR_2"/>
    <property type="match status" value="1"/>
</dbReference>
<dbReference type="Gene3D" id="1.10.1660.10">
    <property type="match status" value="1"/>
</dbReference>
<evidence type="ECO:0000256" key="4">
    <source>
        <dbReference type="ARBA" id="ARBA00023163"/>
    </source>
</evidence>
<gene>
    <name evidence="6" type="ORF">BC777_0610</name>
</gene>
<dbReference type="RefSeq" id="WP_100366663.1">
    <property type="nucleotide sequence ID" value="NZ_PGTY01000001.1"/>
</dbReference>
<protein>
    <submittedName>
        <fullName evidence="6">MerR family transcriptional regulator</fullName>
    </submittedName>
</protein>
<dbReference type="InterPro" id="IPR009061">
    <property type="entry name" value="DNA-bd_dom_put_sf"/>
</dbReference>
<dbReference type="GO" id="GO:0003677">
    <property type="term" value="F:DNA binding"/>
    <property type="evidence" value="ECO:0007669"/>
    <property type="project" value="UniProtKB-KW"/>
</dbReference>
<evidence type="ECO:0000256" key="2">
    <source>
        <dbReference type="ARBA" id="ARBA00023015"/>
    </source>
</evidence>
<comment type="caution">
    <text evidence="6">The sequence shown here is derived from an EMBL/GenBank/DDBJ whole genome shotgun (WGS) entry which is preliminary data.</text>
</comment>
<dbReference type="Pfam" id="PF13411">
    <property type="entry name" value="MerR_1"/>
    <property type="match status" value="1"/>
</dbReference>
<keyword evidence="3" id="KW-0238">DNA-binding</keyword>
<feature type="domain" description="HTH merR-type" evidence="5">
    <location>
        <begin position="1"/>
        <end position="71"/>
    </location>
</feature>
<dbReference type="AlphaFoldDB" id="A0A2M8WLG3"/>
<organism evidence="6 7">
    <name type="scientific">Yoonia maricola</name>
    <dbReference type="NCBI Taxonomy" id="420999"/>
    <lineage>
        <taxon>Bacteria</taxon>
        <taxon>Pseudomonadati</taxon>
        <taxon>Pseudomonadota</taxon>
        <taxon>Alphaproteobacteria</taxon>
        <taxon>Rhodobacterales</taxon>
        <taxon>Paracoccaceae</taxon>
        <taxon>Yoonia</taxon>
    </lineage>
</organism>
<dbReference type="SMART" id="SM00422">
    <property type="entry name" value="HTH_MERR"/>
    <property type="match status" value="1"/>
</dbReference>
<evidence type="ECO:0000259" key="5">
    <source>
        <dbReference type="PROSITE" id="PS50937"/>
    </source>
</evidence>
<keyword evidence="1" id="KW-0678">Repressor</keyword>
<dbReference type="PRINTS" id="PR00040">
    <property type="entry name" value="HTHMERR"/>
</dbReference>
<dbReference type="PROSITE" id="PS00552">
    <property type="entry name" value="HTH_MERR_1"/>
    <property type="match status" value="1"/>
</dbReference>
<dbReference type="InterPro" id="IPR000551">
    <property type="entry name" value="MerR-type_HTH_dom"/>
</dbReference>
<keyword evidence="2" id="KW-0805">Transcription regulation</keyword>
<sequence length="131" mass="14915">MMIGELAKRSGLSKDGLRHYETLGLIHSTPVAAGTRTYRIYDETTLERLSLISLAKRLGFKLRELTEPLDRLFSDTVSREERAQIISEKVAEVDIKIEELKSARNLLAAFVDTPDKDFMDAMLKDMGLWLE</sequence>
<evidence type="ECO:0000313" key="7">
    <source>
        <dbReference type="Proteomes" id="UP000228531"/>
    </source>
</evidence>
<dbReference type="OrthoDB" id="9802944at2"/>
<dbReference type="GO" id="GO:0003700">
    <property type="term" value="F:DNA-binding transcription factor activity"/>
    <property type="evidence" value="ECO:0007669"/>
    <property type="project" value="InterPro"/>
</dbReference>
<dbReference type="EMBL" id="PGTY01000001">
    <property type="protein sequence ID" value="PJI91771.1"/>
    <property type="molecule type" value="Genomic_DNA"/>
</dbReference>
<dbReference type="PANTHER" id="PTHR30204:SF69">
    <property type="entry name" value="MERR-FAMILY TRANSCRIPTIONAL REGULATOR"/>
    <property type="match status" value="1"/>
</dbReference>
<name>A0A2M8WLG3_9RHOB</name>
<dbReference type="PANTHER" id="PTHR30204">
    <property type="entry name" value="REDOX-CYCLING DRUG-SENSING TRANSCRIPTIONAL ACTIVATOR SOXR"/>
    <property type="match status" value="1"/>
</dbReference>
<reference evidence="6 7" key="1">
    <citation type="submission" date="2017-11" db="EMBL/GenBank/DDBJ databases">
        <title>Genomic Encyclopedia of Archaeal and Bacterial Type Strains, Phase II (KMG-II): From Individual Species to Whole Genera.</title>
        <authorList>
            <person name="Goeker M."/>
        </authorList>
    </citation>
    <scope>NUCLEOTIDE SEQUENCE [LARGE SCALE GENOMIC DNA]</scope>
    <source>
        <strain evidence="6 7">DSM 29128</strain>
    </source>
</reference>
<evidence type="ECO:0000256" key="1">
    <source>
        <dbReference type="ARBA" id="ARBA00022491"/>
    </source>
</evidence>
<keyword evidence="7" id="KW-1185">Reference proteome</keyword>
<dbReference type="Proteomes" id="UP000228531">
    <property type="component" value="Unassembled WGS sequence"/>
</dbReference>
<evidence type="ECO:0000256" key="3">
    <source>
        <dbReference type="ARBA" id="ARBA00023125"/>
    </source>
</evidence>
<accession>A0A2M8WLG3</accession>
<dbReference type="SUPFAM" id="SSF46955">
    <property type="entry name" value="Putative DNA-binding domain"/>
    <property type="match status" value="1"/>
</dbReference>
<dbReference type="InterPro" id="IPR047057">
    <property type="entry name" value="MerR_fam"/>
</dbReference>